<protein>
    <submittedName>
        <fullName evidence="3">NADP-dependent oxidoreductase domain-containing protein</fullName>
    </submittedName>
</protein>
<evidence type="ECO:0000313" key="4">
    <source>
        <dbReference type="Proteomes" id="UP001221757"/>
    </source>
</evidence>
<accession>A0AAD7DZA0</accession>
<dbReference type="PANTHER" id="PTHR43364:SF4">
    <property type="entry name" value="NAD(P)-LINKED OXIDOREDUCTASE SUPERFAMILY PROTEIN"/>
    <property type="match status" value="1"/>
</dbReference>
<evidence type="ECO:0000259" key="2">
    <source>
        <dbReference type="Pfam" id="PF00248"/>
    </source>
</evidence>
<proteinExistence type="predicted"/>
<dbReference type="EMBL" id="JARKIE010000017">
    <property type="protein sequence ID" value="KAJ7701488.1"/>
    <property type="molecule type" value="Genomic_DNA"/>
</dbReference>
<dbReference type="AlphaFoldDB" id="A0AAD7DZA0"/>
<reference evidence="3" key="1">
    <citation type="submission" date="2023-03" db="EMBL/GenBank/DDBJ databases">
        <title>Massive genome expansion in bonnet fungi (Mycena s.s.) driven by repeated elements and novel gene families across ecological guilds.</title>
        <authorList>
            <consortium name="Lawrence Berkeley National Laboratory"/>
            <person name="Harder C.B."/>
            <person name="Miyauchi S."/>
            <person name="Viragh M."/>
            <person name="Kuo A."/>
            <person name="Thoen E."/>
            <person name="Andreopoulos B."/>
            <person name="Lu D."/>
            <person name="Skrede I."/>
            <person name="Drula E."/>
            <person name="Henrissat B."/>
            <person name="Morin E."/>
            <person name="Kohler A."/>
            <person name="Barry K."/>
            <person name="LaButti K."/>
            <person name="Morin E."/>
            <person name="Salamov A."/>
            <person name="Lipzen A."/>
            <person name="Mereny Z."/>
            <person name="Hegedus B."/>
            <person name="Baldrian P."/>
            <person name="Stursova M."/>
            <person name="Weitz H."/>
            <person name="Taylor A."/>
            <person name="Grigoriev I.V."/>
            <person name="Nagy L.G."/>
            <person name="Martin F."/>
            <person name="Kauserud H."/>
        </authorList>
    </citation>
    <scope>NUCLEOTIDE SEQUENCE</scope>
    <source>
        <strain evidence="3">CBHHK067</strain>
    </source>
</reference>
<dbReference type="Proteomes" id="UP001221757">
    <property type="component" value="Unassembled WGS sequence"/>
</dbReference>
<dbReference type="InterPro" id="IPR036812">
    <property type="entry name" value="NAD(P)_OxRdtase_dom_sf"/>
</dbReference>
<evidence type="ECO:0000313" key="3">
    <source>
        <dbReference type="EMBL" id="KAJ7701488.1"/>
    </source>
</evidence>
<organism evidence="3 4">
    <name type="scientific">Mycena rosella</name>
    <name type="common">Pink bonnet</name>
    <name type="synonym">Agaricus rosellus</name>
    <dbReference type="NCBI Taxonomy" id="1033263"/>
    <lineage>
        <taxon>Eukaryota</taxon>
        <taxon>Fungi</taxon>
        <taxon>Dikarya</taxon>
        <taxon>Basidiomycota</taxon>
        <taxon>Agaricomycotina</taxon>
        <taxon>Agaricomycetes</taxon>
        <taxon>Agaricomycetidae</taxon>
        <taxon>Agaricales</taxon>
        <taxon>Marasmiineae</taxon>
        <taxon>Mycenaceae</taxon>
        <taxon>Mycena</taxon>
    </lineage>
</organism>
<dbReference type="InterPro" id="IPR050523">
    <property type="entry name" value="AKR_Detox_Biosynth"/>
</dbReference>
<name>A0AAD7DZA0_MYCRO</name>
<dbReference type="GO" id="GO:0016491">
    <property type="term" value="F:oxidoreductase activity"/>
    <property type="evidence" value="ECO:0007669"/>
    <property type="project" value="UniProtKB-KW"/>
</dbReference>
<dbReference type="InterPro" id="IPR023210">
    <property type="entry name" value="NADP_OxRdtase_dom"/>
</dbReference>
<evidence type="ECO:0000256" key="1">
    <source>
        <dbReference type="ARBA" id="ARBA00023002"/>
    </source>
</evidence>
<sequence length="321" mass="34248">MTCPGSPPILIFGGALIGHAYNTTESVSELLAALKSLGIRRIDTAARYPPTNPGNSERLLGQTGAAAQGFTIDTKFDFSGDGSGSLEPAAVDKSLNESYERLALEKDVHVNVFYCHTPDPKTPLEAQAAGLDAQYKKGLFTQLGVSNFSPEMLSSFIEICEREGFVKPTVYQGQYNLVCRGSEDTLFPMLRRHGISINAYSPLAGGFLTGQLTAGTTEGTRFADGNLMGQSFKAQYDKAEMHAAINDLGNIIRAQGISSIEASLRWVCFHSALHPEDGVILGASSTAQLAQNVAWIEKGALPEKVIAAMDVISRQVSGKGA</sequence>
<feature type="domain" description="NADP-dependent oxidoreductase" evidence="2">
    <location>
        <begin position="10"/>
        <end position="312"/>
    </location>
</feature>
<dbReference type="CDD" id="cd19075">
    <property type="entry name" value="AKR_AKR7A1-5"/>
    <property type="match status" value="1"/>
</dbReference>
<dbReference type="SUPFAM" id="SSF51430">
    <property type="entry name" value="NAD(P)-linked oxidoreductase"/>
    <property type="match status" value="1"/>
</dbReference>
<comment type="caution">
    <text evidence="3">The sequence shown here is derived from an EMBL/GenBank/DDBJ whole genome shotgun (WGS) entry which is preliminary data.</text>
</comment>
<dbReference type="Gene3D" id="3.20.20.100">
    <property type="entry name" value="NADP-dependent oxidoreductase domain"/>
    <property type="match status" value="1"/>
</dbReference>
<dbReference type="Pfam" id="PF00248">
    <property type="entry name" value="Aldo_ket_red"/>
    <property type="match status" value="1"/>
</dbReference>
<keyword evidence="4" id="KW-1185">Reference proteome</keyword>
<gene>
    <name evidence="3" type="ORF">B0H17DRAFT_976543</name>
</gene>
<dbReference type="PANTHER" id="PTHR43364">
    <property type="entry name" value="NADH-SPECIFIC METHYLGLYOXAL REDUCTASE-RELATED"/>
    <property type="match status" value="1"/>
</dbReference>
<keyword evidence="1" id="KW-0560">Oxidoreductase</keyword>